<evidence type="ECO:0000313" key="2">
    <source>
        <dbReference type="EMBL" id="TFF19113.1"/>
    </source>
</evidence>
<name>A0A4Y8RBC0_9HYPH</name>
<dbReference type="OrthoDB" id="7444491at2"/>
<reference evidence="2 3" key="1">
    <citation type="submission" date="2019-03" db="EMBL/GenBank/DDBJ databases">
        <title>Jiella endophytica sp. nov., a novel endophytic bacterium isolated from root of Ficus microcarpa Linn. f.</title>
        <authorList>
            <person name="Tuo L."/>
        </authorList>
    </citation>
    <scope>NUCLEOTIDE SEQUENCE [LARGE SCALE GENOMIC DNA]</scope>
    <source>
        <strain evidence="2 3">CBS5Q-3</strain>
    </source>
</reference>
<dbReference type="EMBL" id="SOZD01000007">
    <property type="protein sequence ID" value="TFF19113.1"/>
    <property type="molecule type" value="Genomic_DNA"/>
</dbReference>
<sequence length="290" mass="30111">MARRIRLAIGAALAMALAPCVAAAEGWGTATPPGALAGTRVCDDAAGCFGLVCRNKGAADFFVQLPAGRTVEGAVALAMAVDRESATTLGFEPAASSPDALVARFDESLEGLVRRLREGSAVMLRSRIPGFDYSGDFSLKGSAEEIDRVLSACNDSTADESAIAAYKAEFDDMCRSANGGSVSFSADAAKRQTVAGTDFVVFNTANGECTPFANAFCGSGGCQIAVFMAEGGAFRKVFETLAYEIDVVSQGGRPTLQASVHGSACNRSGAEGCTEIYSWNGRKFQLVSQE</sequence>
<accession>A0A4Y8RBC0</accession>
<comment type="caution">
    <text evidence="2">The sequence shown here is derived from an EMBL/GenBank/DDBJ whole genome shotgun (WGS) entry which is preliminary data.</text>
</comment>
<evidence type="ECO:0000313" key="3">
    <source>
        <dbReference type="Proteomes" id="UP000298179"/>
    </source>
</evidence>
<keyword evidence="1" id="KW-0732">Signal</keyword>
<feature type="signal peptide" evidence="1">
    <location>
        <begin position="1"/>
        <end position="23"/>
    </location>
</feature>
<organism evidence="2 3">
    <name type="scientific">Jiella endophytica</name>
    <dbReference type="NCBI Taxonomy" id="2558362"/>
    <lineage>
        <taxon>Bacteria</taxon>
        <taxon>Pseudomonadati</taxon>
        <taxon>Pseudomonadota</taxon>
        <taxon>Alphaproteobacteria</taxon>
        <taxon>Hyphomicrobiales</taxon>
        <taxon>Aurantimonadaceae</taxon>
        <taxon>Jiella</taxon>
    </lineage>
</organism>
<feature type="chain" id="PRO_5021303530" evidence="1">
    <location>
        <begin position="24"/>
        <end position="290"/>
    </location>
</feature>
<keyword evidence="3" id="KW-1185">Reference proteome</keyword>
<dbReference type="AlphaFoldDB" id="A0A4Y8RBC0"/>
<dbReference type="Proteomes" id="UP000298179">
    <property type="component" value="Unassembled WGS sequence"/>
</dbReference>
<dbReference type="RefSeq" id="WP_134763710.1">
    <property type="nucleotide sequence ID" value="NZ_SOZD01000007.1"/>
</dbReference>
<evidence type="ECO:0000256" key="1">
    <source>
        <dbReference type="SAM" id="SignalP"/>
    </source>
</evidence>
<protein>
    <submittedName>
        <fullName evidence="2">Uncharacterized protein</fullName>
    </submittedName>
</protein>
<gene>
    <name evidence="2" type="ORF">E3C22_20285</name>
</gene>
<proteinExistence type="predicted"/>